<dbReference type="EMBL" id="JACHNS010000002">
    <property type="protein sequence ID" value="MBB4592938.1"/>
    <property type="molecule type" value="Genomic_DNA"/>
</dbReference>
<dbReference type="Proteomes" id="UP000554726">
    <property type="component" value="Unassembled WGS sequence"/>
</dbReference>
<protein>
    <submittedName>
        <fullName evidence="1">Uncharacterized protein</fullName>
    </submittedName>
</protein>
<reference evidence="1 2" key="1">
    <citation type="submission" date="2020-08" db="EMBL/GenBank/DDBJ databases">
        <title>Studying the diversity of plant-associated saprophytic bacteria and their role in host health and plant-pathogen interactions.</title>
        <authorList>
            <person name="Potnis N."/>
        </authorList>
    </citation>
    <scope>NUCLEOTIDE SEQUENCE [LARGE SCALE GENOMIC DNA]</scope>
    <source>
        <strain evidence="1 2">F16</strain>
    </source>
</reference>
<accession>A0ABR6JKG0</accession>
<sequence>MHAAGLWTHGNYHCDASAAVTALTMSTHHCQLTLTDTPTMRGSLYTAAM</sequence>
<gene>
    <name evidence="1" type="ORF">FHR60_001578</name>
</gene>
<name>A0ABR6JKG0_9XANT</name>
<evidence type="ECO:0000313" key="1">
    <source>
        <dbReference type="EMBL" id="MBB4592938.1"/>
    </source>
</evidence>
<evidence type="ECO:0000313" key="2">
    <source>
        <dbReference type="Proteomes" id="UP000554726"/>
    </source>
</evidence>
<organism evidence="1 2">
    <name type="scientific">Xanthomonas cannabis</name>
    <dbReference type="NCBI Taxonomy" id="1885674"/>
    <lineage>
        <taxon>Bacteria</taxon>
        <taxon>Pseudomonadati</taxon>
        <taxon>Pseudomonadota</taxon>
        <taxon>Gammaproteobacteria</taxon>
        <taxon>Lysobacterales</taxon>
        <taxon>Lysobacteraceae</taxon>
        <taxon>Xanthomonas</taxon>
    </lineage>
</organism>
<keyword evidence="2" id="KW-1185">Reference proteome</keyword>
<comment type="caution">
    <text evidence="1">The sequence shown here is derived from an EMBL/GenBank/DDBJ whole genome shotgun (WGS) entry which is preliminary data.</text>
</comment>
<proteinExistence type="predicted"/>